<evidence type="ECO:0000313" key="1">
    <source>
        <dbReference type="EMBL" id="GAQ84833.1"/>
    </source>
</evidence>
<name>A0A1Y1I2Y7_KLENI</name>
<evidence type="ECO:0000313" key="2">
    <source>
        <dbReference type="Proteomes" id="UP000054558"/>
    </source>
</evidence>
<dbReference type="AlphaFoldDB" id="A0A1Y1I2Y7"/>
<organism evidence="1 2">
    <name type="scientific">Klebsormidium nitens</name>
    <name type="common">Green alga</name>
    <name type="synonym">Ulothrix nitens</name>
    <dbReference type="NCBI Taxonomy" id="105231"/>
    <lineage>
        <taxon>Eukaryota</taxon>
        <taxon>Viridiplantae</taxon>
        <taxon>Streptophyta</taxon>
        <taxon>Klebsormidiophyceae</taxon>
        <taxon>Klebsormidiales</taxon>
        <taxon>Klebsormidiaceae</taxon>
        <taxon>Klebsormidium</taxon>
    </lineage>
</organism>
<reference evidence="1 2" key="1">
    <citation type="journal article" date="2014" name="Nat. Commun.">
        <title>Klebsormidium flaccidum genome reveals primary factors for plant terrestrial adaptation.</title>
        <authorList>
            <person name="Hori K."/>
            <person name="Maruyama F."/>
            <person name="Fujisawa T."/>
            <person name="Togashi T."/>
            <person name="Yamamoto N."/>
            <person name="Seo M."/>
            <person name="Sato S."/>
            <person name="Yamada T."/>
            <person name="Mori H."/>
            <person name="Tajima N."/>
            <person name="Moriyama T."/>
            <person name="Ikeuchi M."/>
            <person name="Watanabe M."/>
            <person name="Wada H."/>
            <person name="Kobayashi K."/>
            <person name="Saito M."/>
            <person name="Masuda T."/>
            <person name="Sasaki-Sekimoto Y."/>
            <person name="Mashiguchi K."/>
            <person name="Awai K."/>
            <person name="Shimojima M."/>
            <person name="Masuda S."/>
            <person name="Iwai M."/>
            <person name="Nobusawa T."/>
            <person name="Narise T."/>
            <person name="Kondo S."/>
            <person name="Saito H."/>
            <person name="Sato R."/>
            <person name="Murakawa M."/>
            <person name="Ihara Y."/>
            <person name="Oshima-Yamada Y."/>
            <person name="Ohtaka K."/>
            <person name="Satoh M."/>
            <person name="Sonobe K."/>
            <person name="Ishii M."/>
            <person name="Ohtani R."/>
            <person name="Kanamori-Sato M."/>
            <person name="Honoki R."/>
            <person name="Miyazaki D."/>
            <person name="Mochizuki H."/>
            <person name="Umetsu J."/>
            <person name="Higashi K."/>
            <person name="Shibata D."/>
            <person name="Kamiya Y."/>
            <person name="Sato N."/>
            <person name="Nakamura Y."/>
            <person name="Tabata S."/>
            <person name="Ida S."/>
            <person name="Kurokawa K."/>
            <person name="Ohta H."/>
        </authorList>
    </citation>
    <scope>NUCLEOTIDE SEQUENCE [LARGE SCALE GENOMIC DNA]</scope>
    <source>
        <strain evidence="1 2">NIES-2285</strain>
    </source>
</reference>
<sequence length="307" mass="32100">MAVSTLNLQAGSLTTGLLGKAAGLSSTANIEAARVSLPCRLAVVRKGQGVVQAKVKRKAEAGAPVKKLDAKSVEVLRTPWAAVAAASALAALGASDQSSYANMRPIEDHNAVPLEAAAANDDTHALSAASLSAPILAYGGDELDAEGVLPVRSPEVLLYYEPAEPLQPTFNPDDFRAKLPDGAGPLGGGEWQFSSMKTSGRSCPAWGSNQNIEMVVPGAAKPLQVHPPRGSKRWFASFPEADTSQLQGGDVASALEDRDWGYLEVANPGEKSASQEEVSEVPVVGKNPFEGLIIEIVRMPVFSCFSL</sequence>
<keyword evidence="2" id="KW-1185">Reference proteome</keyword>
<dbReference type="EMBL" id="DF237157">
    <property type="protein sequence ID" value="GAQ84833.1"/>
    <property type="molecule type" value="Genomic_DNA"/>
</dbReference>
<dbReference type="Proteomes" id="UP000054558">
    <property type="component" value="Unassembled WGS sequence"/>
</dbReference>
<proteinExistence type="predicted"/>
<gene>
    <name evidence="1" type="ORF">KFL_002080100</name>
</gene>
<protein>
    <submittedName>
        <fullName evidence="1">Uncharacterized protein</fullName>
    </submittedName>
</protein>
<accession>A0A1Y1I2Y7</accession>